<comment type="caution">
    <text evidence="2">The sequence shown here is derived from an EMBL/GenBank/DDBJ whole genome shotgun (WGS) entry which is preliminary data.</text>
</comment>
<keyword evidence="1" id="KW-0812">Transmembrane</keyword>
<feature type="transmembrane region" description="Helical" evidence="1">
    <location>
        <begin position="56"/>
        <end position="75"/>
    </location>
</feature>
<keyword evidence="1" id="KW-0472">Membrane</keyword>
<reference evidence="2 3" key="1">
    <citation type="journal article" date="2019" name="Int. J. Syst. Evol. Microbiol.">
        <title>The Global Catalogue of Microorganisms (GCM) 10K type strain sequencing project: providing services to taxonomists for standard genome sequencing and annotation.</title>
        <authorList>
            <consortium name="The Broad Institute Genomics Platform"/>
            <consortium name="The Broad Institute Genome Sequencing Center for Infectious Disease"/>
            <person name="Wu L."/>
            <person name="Ma J."/>
        </authorList>
    </citation>
    <scope>NUCLEOTIDE SEQUENCE [LARGE SCALE GENOMIC DNA]</scope>
    <source>
        <strain evidence="2 3">JCM 9731</strain>
    </source>
</reference>
<keyword evidence="3" id="KW-1185">Reference proteome</keyword>
<accession>A0ABN0W4L8</accession>
<evidence type="ECO:0008006" key="4">
    <source>
        <dbReference type="Google" id="ProtNLM"/>
    </source>
</evidence>
<keyword evidence="1" id="KW-1133">Transmembrane helix</keyword>
<name>A0ABN0W4L8_9BACI</name>
<dbReference type="EMBL" id="BAAADJ010000014">
    <property type="protein sequence ID" value="GAA0324917.1"/>
    <property type="molecule type" value="Genomic_DNA"/>
</dbReference>
<protein>
    <recommendedName>
        <fullName evidence="4">Short-chain dehydrogenase</fullName>
    </recommendedName>
</protein>
<evidence type="ECO:0000256" key="1">
    <source>
        <dbReference type="SAM" id="Phobius"/>
    </source>
</evidence>
<evidence type="ECO:0000313" key="2">
    <source>
        <dbReference type="EMBL" id="GAA0324917.1"/>
    </source>
</evidence>
<sequence length="78" mass="8840">MSQFIIILALAAVVISIFSLVFTFSVARERKVVRGELDTKIPESVKDHPFTLNPVFLSYIIGLGVVLLFIIYLAFKFY</sequence>
<dbReference type="RefSeq" id="WP_343797700.1">
    <property type="nucleotide sequence ID" value="NZ_BAAADJ010000014.1"/>
</dbReference>
<dbReference type="Proteomes" id="UP001500782">
    <property type="component" value="Unassembled WGS sequence"/>
</dbReference>
<evidence type="ECO:0000313" key="3">
    <source>
        <dbReference type="Proteomes" id="UP001500782"/>
    </source>
</evidence>
<organism evidence="2 3">
    <name type="scientific">Bacillus carboniphilus</name>
    <dbReference type="NCBI Taxonomy" id="86663"/>
    <lineage>
        <taxon>Bacteria</taxon>
        <taxon>Bacillati</taxon>
        <taxon>Bacillota</taxon>
        <taxon>Bacilli</taxon>
        <taxon>Bacillales</taxon>
        <taxon>Bacillaceae</taxon>
        <taxon>Bacillus</taxon>
    </lineage>
</organism>
<gene>
    <name evidence="2" type="ORF">GCM10008967_14400</name>
</gene>
<proteinExistence type="predicted"/>